<feature type="compositionally biased region" description="Low complexity" evidence="3">
    <location>
        <begin position="703"/>
        <end position="717"/>
    </location>
</feature>
<dbReference type="Gene3D" id="1.10.630.10">
    <property type="entry name" value="Cytochrome P450"/>
    <property type="match status" value="1"/>
</dbReference>
<feature type="region of interest" description="Disordered" evidence="3">
    <location>
        <begin position="204"/>
        <end position="241"/>
    </location>
</feature>
<evidence type="ECO:0000313" key="4">
    <source>
        <dbReference type="EMBL" id="KAG2254274.1"/>
    </source>
</evidence>
<feature type="binding site" description="axial binding residue" evidence="1">
    <location>
        <position position="1224"/>
    </location>
    <ligand>
        <name>heme</name>
        <dbReference type="ChEBI" id="CHEBI:30413"/>
    </ligand>
    <ligandPart>
        <name>Fe</name>
        <dbReference type="ChEBI" id="CHEBI:18248"/>
    </ligandPart>
</feature>
<dbReference type="Proteomes" id="UP000886595">
    <property type="component" value="Unassembled WGS sequence"/>
</dbReference>
<evidence type="ECO:0000256" key="2">
    <source>
        <dbReference type="SAM" id="Coils"/>
    </source>
</evidence>
<feature type="region of interest" description="Disordered" evidence="3">
    <location>
        <begin position="292"/>
        <end position="499"/>
    </location>
</feature>
<feature type="compositionally biased region" description="Polar residues" evidence="3">
    <location>
        <begin position="736"/>
        <end position="751"/>
    </location>
</feature>
<feature type="compositionally biased region" description="Acidic residues" evidence="3">
    <location>
        <begin position="149"/>
        <end position="159"/>
    </location>
</feature>
<dbReference type="Pfam" id="PF00067">
    <property type="entry name" value="p450"/>
    <property type="match status" value="1"/>
</dbReference>
<keyword evidence="1" id="KW-0349">Heme</keyword>
<dbReference type="SUPFAM" id="SSF46565">
    <property type="entry name" value="Chaperone J-domain"/>
    <property type="match status" value="1"/>
</dbReference>
<reference evidence="4 5" key="1">
    <citation type="submission" date="2020-02" db="EMBL/GenBank/DDBJ databases">
        <authorList>
            <person name="Ma Q."/>
            <person name="Huang Y."/>
            <person name="Song X."/>
            <person name="Pei D."/>
        </authorList>
    </citation>
    <scope>NUCLEOTIDE SEQUENCE [LARGE SCALE GENOMIC DNA]</scope>
    <source>
        <strain evidence="4">Sxm20200214</strain>
        <tissue evidence="4">Leaf</tissue>
    </source>
</reference>
<dbReference type="PRINTS" id="PR00463">
    <property type="entry name" value="EP450I"/>
</dbReference>
<feature type="compositionally biased region" description="Acidic residues" evidence="3">
    <location>
        <begin position="114"/>
        <end position="129"/>
    </location>
</feature>
<feature type="region of interest" description="Disordered" evidence="3">
    <location>
        <begin position="1419"/>
        <end position="1446"/>
    </location>
</feature>
<feature type="region of interest" description="Disordered" evidence="3">
    <location>
        <begin position="98"/>
        <end position="185"/>
    </location>
</feature>
<dbReference type="InterPro" id="IPR001128">
    <property type="entry name" value="Cyt_P450"/>
</dbReference>
<feature type="compositionally biased region" description="Basic and acidic residues" evidence="3">
    <location>
        <begin position="1651"/>
        <end position="1678"/>
    </location>
</feature>
<feature type="compositionally biased region" description="Basic and acidic residues" evidence="3">
    <location>
        <begin position="1700"/>
        <end position="1710"/>
    </location>
</feature>
<dbReference type="InterPro" id="IPR017972">
    <property type="entry name" value="Cyt_P450_CS"/>
</dbReference>
<dbReference type="EMBL" id="JAAMPC010000016">
    <property type="protein sequence ID" value="KAG2254274.1"/>
    <property type="molecule type" value="Genomic_DNA"/>
</dbReference>
<feature type="compositionally biased region" description="Basic and acidic residues" evidence="3">
    <location>
        <begin position="205"/>
        <end position="217"/>
    </location>
</feature>
<organism evidence="4 5">
    <name type="scientific">Brassica carinata</name>
    <name type="common">Ethiopian mustard</name>
    <name type="synonym">Abyssinian cabbage</name>
    <dbReference type="NCBI Taxonomy" id="52824"/>
    <lineage>
        <taxon>Eukaryota</taxon>
        <taxon>Viridiplantae</taxon>
        <taxon>Streptophyta</taxon>
        <taxon>Embryophyta</taxon>
        <taxon>Tracheophyta</taxon>
        <taxon>Spermatophyta</taxon>
        <taxon>Magnoliopsida</taxon>
        <taxon>eudicotyledons</taxon>
        <taxon>Gunneridae</taxon>
        <taxon>Pentapetalae</taxon>
        <taxon>rosids</taxon>
        <taxon>malvids</taxon>
        <taxon>Brassicales</taxon>
        <taxon>Brassicaceae</taxon>
        <taxon>Brassiceae</taxon>
        <taxon>Brassica</taxon>
    </lineage>
</organism>
<dbReference type="GO" id="GO:0016705">
    <property type="term" value="F:oxidoreductase activity, acting on paired donors, with incorporation or reduction of molecular oxygen"/>
    <property type="evidence" value="ECO:0007669"/>
    <property type="project" value="InterPro"/>
</dbReference>
<dbReference type="InterPro" id="IPR002401">
    <property type="entry name" value="Cyt_P450_E_grp-I"/>
</dbReference>
<feature type="compositionally biased region" description="Acidic residues" evidence="3">
    <location>
        <begin position="528"/>
        <end position="551"/>
    </location>
</feature>
<gene>
    <name evidence="4" type="ORF">Bca52824_084410</name>
</gene>
<feature type="region of interest" description="Disordered" evidence="3">
    <location>
        <begin position="1495"/>
        <end position="1618"/>
    </location>
</feature>
<feature type="region of interest" description="Disordered" evidence="3">
    <location>
        <begin position="617"/>
        <end position="759"/>
    </location>
</feature>
<dbReference type="InterPro" id="IPR036396">
    <property type="entry name" value="Cyt_P450_sf"/>
</dbReference>
<dbReference type="SUPFAM" id="SSF48264">
    <property type="entry name" value="Cytochrome P450"/>
    <property type="match status" value="1"/>
</dbReference>
<dbReference type="OrthoDB" id="1470350at2759"/>
<feature type="compositionally biased region" description="Polar residues" evidence="3">
    <location>
        <begin position="1590"/>
        <end position="1611"/>
    </location>
</feature>
<dbReference type="Gene3D" id="1.10.287.110">
    <property type="entry name" value="DnaJ domain"/>
    <property type="match status" value="1"/>
</dbReference>
<dbReference type="PANTHER" id="PTHR36005:SF1">
    <property type="entry name" value="DNA LIGASE-LIKE PROTEIN"/>
    <property type="match status" value="1"/>
</dbReference>
<feature type="region of interest" description="Disordered" evidence="3">
    <location>
        <begin position="519"/>
        <end position="575"/>
    </location>
</feature>
<feature type="compositionally biased region" description="Basic and acidic residues" evidence="3">
    <location>
        <begin position="422"/>
        <end position="446"/>
    </location>
</feature>
<evidence type="ECO:0000313" key="5">
    <source>
        <dbReference type="Proteomes" id="UP000886595"/>
    </source>
</evidence>
<feature type="compositionally biased region" description="Basic and acidic residues" evidence="3">
    <location>
        <begin position="633"/>
        <end position="655"/>
    </location>
</feature>
<comment type="cofactor">
    <cofactor evidence="1">
        <name>heme</name>
        <dbReference type="ChEBI" id="CHEBI:30413"/>
    </cofactor>
</comment>
<feature type="coiled-coil region" evidence="2">
    <location>
        <begin position="1740"/>
        <end position="1767"/>
    </location>
</feature>
<feature type="compositionally biased region" description="Basic and acidic residues" evidence="3">
    <location>
        <begin position="98"/>
        <end position="111"/>
    </location>
</feature>
<dbReference type="FunFam" id="1.10.287.110:FF:000043">
    <property type="entry name" value="J-domain protein required for chloroplast accumulation response 1"/>
    <property type="match status" value="1"/>
</dbReference>
<feature type="compositionally biased region" description="Acidic residues" evidence="3">
    <location>
        <begin position="168"/>
        <end position="185"/>
    </location>
</feature>
<feature type="compositionally biased region" description="Polar residues" evidence="3">
    <location>
        <begin position="1679"/>
        <end position="1696"/>
    </location>
</feature>
<feature type="region of interest" description="Disordered" evidence="3">
    <location>
        <begin position="1350"/>
        <end position="1396"/>
    </location>
</feature>
<dbReference type="PROSITE" id="PS00086">
    <property type="entry name" value="CYTOCHROME_P450"/>
    <property type="match status" value="1"/>
</dbReference>
<feature type="compositionally biased region" description="Acidic residues" evidence="3">
    <location>
        <begin position="306"/>
        <end position="329"/>
    </location>
</feature>
<dbReference type="InterPro" id="IPR036869">
    <property type="entry name" value="J_dom_sf"/>
</dbReference>
<dbReference type="GO" id="GO:0020037">
    <property type="term" value="F:heme binding"/>
    <property type="evidence" value="ECO:0007669"/>
    <property type="project" value="InterPro"/>
</dbReference>
<dbReference type="PRINTS" id="PR00385">
    <property type="entry name" value="P450"/>
</dbReference>
<feature type="compositionally biased region" description="Acidic residues" evidence="3">
    <location>
        <begin position="447"/>
        <end position="477"/>
    </location>
</feature>
<name>A0A8X7PRE0_BRACI</name>
<protein>
    <submittedName>
        <fullName evidence="4">Uncharacterized protein</fullName>
    </submittedName>
</protein>
<feature type="compositionally biased region" description="Basic and acidic residues" evidence="3">
    <location>
        <begin position="1555"/>
        <end position="1583"/>
    </location>
</feature>
<keyword evidence="1" id="KW-0408">Iron</keyword>
<proteinExistence type="predicted"/>
<comment type="caution">
    <text evidence="4">The sequence shown here is derived from an EMBL/GenBank/DDBJ whole genome shotgun (WGS) entry which is preliminary data.</text>
</comment>
<keyword evidence="2" id="KW-0175">Coiled coil</keyword>
<feature type="compositionally biased region" description="Polar residues" evidence="3">
    <location>
        <begin position="663"/>
        <end position="681"/>
    </location>
</feature>
<accession>A0A8X7PRE0</accession>
<feature type="region of interest" description="Disordered" evidence="3">
    <location>
        <begin position="1635"/>
        <end position="1738"/>
    </location>
</feature>
<feature type="compositionally biased region" description="Basic and acidic residues" evidence="3">
    <location>
        <begin position="1504"/>
        <end position="1513"/>
    </location>
</feature>
<evidence type="ECO:0000256" key="3">
    <source>
        <dbReference type="SAM" id="MobiDB-lite"/>
    </source>
</evidence>
<feature type="compositionally biased region" description="Polar residues" evidence="3">
    <location>
        <begin position="364"/>
        <end position="391"/>
    </location>
</feature>
<dbReference type="PANTHER" id="PTHR36005">
    <property type="entry name" value="DNA LIGASE-LIKE PROTEIN"/>
    <property type="match status" value="1"/>
</dbReference>
<dbReference type="GO" id="GO:0004497">
    <property type="term" value="F:monooxygenase activity"/>
    <property type="evidence" value="ECO:0007669"/>
    <property type="project" value="InterPro"/>
</dbReference>
<keyword evidence="1" id="KW-0479">Metal-binding</keyword>
<evidence type="ECO:0000256" key="1">
    <source>
        <dbReference type="PIRSR" id="PIRSR602401-1"/>
    </source>
</evidence>
<sequence length="1862" mass="209199">MVTDKQLSPIGGSSVPVPNRMLRLLKKATSISDLCPGSREADGEDLEKDGIEKDEMRSDLEGLGVEEGVSARKALDFDSVPELSPVIEDLGEKAEEVISEMETREETRVSEIDSASEESGEKIEEEICEMETGVSESSVPEIDPASEGMSEEGEEEIPEIETRVSESSESEESGEKGDEEVFEMETEEEIVNVWGSKGVRKKRPVVHEAGDSQGKETKRSKKKTVDFDELPTASMNMTKKERREYLDQLRAENQRLLRETRDAAFEPVPLVRKPISSVLEKIRQRKEEISKQFLSRKKSNSKDIDDGPYGEDVNDFEEVVIEEENEEVNLEFTSNQNPDGEDCLEDSAGPLGKSDSPTNKKAESNSTHQDPSLRSQTTNFGEELLQKTSTRSVEEVMAPPSVPANNLKRNPSPAPDNSEEAEYTKESYDPETHDSSPGDPVRKFIDEVAEEEDDSDNDLLRFEDDDDEEEDEEDDDLRDMIASQFKEDPSDKYKRNELHQKWLEQQDAAGTEKLLHKLKRGLQQDETSLFEDEDDDADGEEMAEEAADDEEVTKPEASEDENEEDPSHATSMRMRIKKIKEMIPLMFTDKDDVYVSSDDEETEKKLIQQRLYKKRLEQKAKLSSSTGNENSEEILRHIKKPEIGKKAKTSFKDRALMGINKNPAASKSSFLGKLTKSSISEGSRKRGSNVVRGYIFERDDSNSKSSNSVPEEPSVPETLQIVQEKSRPRRAPAKFTASQSQERSTTSQATTVEEEKSTRQRTTLYEILKMSSKKTSFTTGETVISSSHTESIFAAFKLDTKPVKSNPQLRLTGPRYRLFTGNSAEVTRLTAEAKSKPIPSGNNPHEFVHRVAPHYHNWSRAYGKTFLYWFGTKPVVATSDPKLIREALKSKSFDRVGHNPLSKLLYAQGLPGLRGDQWAFHRRIAVQAFTMDKVKRWVPQMVASTMMFVEKWEEMRNGEEEVELDVHREIHSLSAHMLSRTAFGNNVEEGKRIFALQERMMRLFYLVRWSIYIPGYRFLPSKTNREIWMIEKQIRGSILGLIEKNKTRDAEIEGTLLQAFMSPYVNQNGQEERLGIEEVIDECKTFYFAAKETTGDLMTWVLILLAMHQEWQSIAREEVIRVLGPNGLPTPDILQDLKTLGMIINETLRLYPPAMTLNRDTLRKAKLGSLEIPEGTQLYLSVVAMHHDRDAWGEDAEEFNPGRFEDTRKDSALLVPFGLGVRTCVGQNLAVVEAKTVLATILRHYSFKLSPSYVHAPTLPNSPPLLRRPGGDDDVDIDFRDVFGGPPKRRSKVVETTGRHSFSEIRRRDVIVDNSALILRDEKPVFGEDPSSIRRRFTADDFFDDIFRVNESSSSSSPQRKIKNEQETFGSSLPGSRILSPARPIPHKVESPPGTSFPAQFSLPAKLIKGTEIPTFGSAARSLSRNKEAASSSPLSRTSSKADDMVGSTASDGYVAPKVVNGKVRQFHFSIYKWPNKGVPVAMWGSSRLSSMAKAEETTIPSDSIEKAHRDVEAEGETSQKRPGVQKEEEMSEQAFSSNVSKAPDEANVKPLHSFLDDKEEKKGEDIVLDKEAKRKHKAQDSRSKKKAQGSRSPLDSPMPDNTSSYASTSLAPEVGKDGAKGKVMDFVKIFSQGATVGAGGEPLGQSSRWRAKEVPVTDINKDGAKAKETAKVPDQQKKSTPVTPSMDQDQKPSQATHRKVPDKVSEKSNKPSGVTEQEERQEPSTAHTTSEDIDEPFHVNFLVEDITQDENKMEETKNNAEEFQNIDAKIRKWSSGKSGNIRSLLSTLQYILWPGCGWKAVPLMDMIEGNAVRKSYQRALLILHPDKLQQKGASANQKYMAEKVFELLQEAWDHFNTLGPV</sequence>
<dbReference type="GO" id="GO:0005506">
    <property type="term" value="F:iron ion binding"/>
    <property type="evidence" value="ECO:0007669"/>
    <property type="project" value="InterPro"/>
</dbReference>
<feature type="compositionally biased region" description="Basic and acidic residues" evidence="3">
    <location>
        <begin position="485"/>
        <end position="499"/>
    </location>
</feature>
<keyword evidence="5" id="KW-1185">Reference proteome</keyword>